<keyword evidence="3" id="KW-0812">Transmembrane</keyword>
<feature type="transmembrane region" description="Helical" evidence="3">
    <location>
        <begin position="35"/>
        <end position="57"/>
    </location>
</feature>
<evidence type="ECO:0000313" key="6">
    <source>
        <dbReference type="Proteomes" id="UP000075714"/>
    </source>
</evidence>
<dbReference type="Proteomes" id="UP000075714">
    <property type="component" value="Unassembled WGS sequence"/>
</dbReference>
<evidence type="ECO:0000313" key="5">
    <source>
        <dbReference type="EMBL" id="KXZ43081.1"/>
    </source>
</evidence>
<gene>
    <name evidence="5" type="ORF">GPECTOR_104g87</name>
</gene>
<proteinExistence type="predicted"/>
<keyword evidence="1" id="KW-0813">Transport</keyword>
<evidence type="ECO:0000256" key="2">
    <source>
        <dbReference type="ARBA" id="ARBA00023136"/>
    </source>
</evidence>
<comment type="caution">
    <text evidence="5">The sequence shown here is derived from an EMBL/GenBank/DDBJ whole genome shotgun (WGS) entry which is preliminary data.</text>
</comment>
<dbReference type="OrthoDB" id="1720926at2759"/>
<dbReference type="GO" id="GO:0140359">
    <property type="term" value="F:ABC-type transporter activity"/>
    <property type="evidence" value="ECO:0007669"/>
    <property type="project" value="InterPro"/>
</dbReference>
<dbReference type="InterPro" id="IPR043926">
    <property type="entry name" value="ABCG_dom"/>
</dbReference>
<evidence type="ECO:0000259" key="4">
    <source>
        <dbReference type="Pfam" id="PF19055"/>
    </source>
</evidence>
<reference evidence="6" key="1">
    <citation type="journal article" date="2016" name="Nat. Commun.">
        <title>The Gonium pectorale genome demonstrates co-option of cell cycle regulation during the evolution of multicellularity.</title>
        <authorList>
            <person name="Hanschen E.R."/>
            <person name="Marriage T.N."/>
            <person name="Ferris P.J."/>
            <person name="Hamaji T."/>
            <person name="Toyoda A."/>
            <person name="Fujiyama A."/>
            <person name="Neme R."/>
            <person name="Noguchi H."/>
            <person name="Minakuchi Y."/>
            <person name="Suzuki M."/>
            <person name="Kawai-Toyooka H."/>
            <person name="Smith D.R."/>
            <person name="Sparks H."/>
            <person name="Anderson J."/>
            <person name="Bakaric R."/>
            <person name="Luria V."/>
            <person name="Karger A."/>
            <person name="Kirschner M.W."/>
            <person name="Durand P.M."/>
            <person name="Michod R.E."/>
            <person name="Nozaki H."/>
            <person name="Olson B.J."/>
        </authorList>
    </citation>
    <scope>NUCLEOTIDE SEQUENCE [LARGE SCALE GENOMIC DNA]</scope>
    <source>
        <strain evidence="6">NIES-2863</strain>
    </source>
</reference>
<feature type="transmembrane region" description="Helical" evidence="3">
    <location>
        <begin position="137"/>
        <end position="156"/>
    </location>
</feature>
<dbReference type="EMBL" id="LSYV01000104">
    <property type="protein sequence ID" value="KXZ43081.1"/>
    <property type="molecule type" value="Genomic_DNA"/>
</dbReference>
<evidence type="ECO:0000256" key="1">
    <source>
        <dbReference type="ARBA" id="ARBA00022448"/>
    </source>
</evidence>
<keyword evidence="6" id="KW-1185">Reference proteome</keyword>
<name>A0A150FZT0_GONPE</name>
<protein>
    <recommendedName>
        <fullName evidence="4">ABC transporter family G domain-containing protein</fullName>
    </recommendedName>
</protein>
<keyword evidence="2 3" id="KW-0472">Membrane</keyword>
<sequence>MRRKLPSGIGSALKWRFSQWCWMLIRNLHTSTRQFWVTVLDVLLLMSAAFIVGTVQARTCMRFERGSDWDLGDVPANVTMAYLVQAVLNSVVHLRVFTVARNVQRHECELGVSVISTYTASVITDLGWIALAPAIYYAVYHFVVVPRAAFGAYYIVGEFKQYMSYRRMEIAATYYDIGVCNMDRQIGSNGDDEFGTEEALAFMRVLRTLNARSCDRYFGEACGILFGMGLA</sequence>
<accession>A0A150FZT0</accession>
<feature type="transmembrane region" description="Helical" evidence="3">
    <location>
        <begin position="110"/>
        <end position="131"/>
    </location>
</feature>
<keyword evidence="3" id="KW-1133">Transmembrane helix</keyword>
<dbReference type="Pfam" id="PF19055">
    <property type="entry name" value="ABC2_membrane_7"/>
    <property type="match status" value="1"/>
</dbReference>
<feature type="domain" description="ABC transporter family G" evidence="4">
    <location>
        <begin position="17"/>
        <end position="156"/>
    </location>
</feature>
<evidence type="ECO:0000256" key="3">
    <source>
        <dbReference type="SAM" id="Phobius"/>
    </source>
</evidence>
<feature type="transmembrane region" description="Helical" evidence="3">
    <location>
        <begin position="77"/>
        <end position="98"/>
    </location>
</feature>
<dbReference type="AlphaFoldDB" id="A0A150FZT0"/>
<organism evidence="5 6">
    <name type="scientific">Gonium pectorale</name>
    <name type="common">Green alga</name>
    <dbReference type="NCBI Taxonomy" id="33097"/>
    <lineage>
        <taxon>Eukaryota</taxon>
        <taxon>Viridiplantae</taxon>
        <taxon>Chlorophyta</taxon>
        <taxon>core chlorophytes</taxon>
        <taxon>Chlorophyceae</taxon>
        <taxon>CS clade</taxon>
        <taxon>Chlamydomonadales</taxon>
        <taxon>Volvocaceae</taxon>
        <taxon>Gonium</taxon>
    </lineage>
</organism>